<feature type="signal peptide" evidence="1">
    <location>
        <begin position="1"/>
        <end position="17"/>
    </location>
</feature>
<comment type="caution">
    <text evidence="2">The sequence shown here is derived from an EMBL/GenBank/DDBJ whole genome shotgun (WGS) entry which is preliminary data.</text>
</comment>
<gene>
    <name evidence="2" type="ORF">CDD82_1374</name>
</gene>
<keyword evidence="3" id="KW-1185">Reference proteome</keyword>
<keyword evidence="1" id="KW-0732">Signal</keyword>
<dbReference type="Proteomes" id="UP000224854">
    <property type="component" value="Unassembled WGS sequence"/>
</dbReference>
<organism evidence="2 3">
    <name type="scientific">Ophiocordyceps australis</name>
    <dbReference type="NCBI Taxonomy" id="1399860"/>
    <lineage>
        <taxon>Eukaryota</taxon>
        <taxon>Fungi</taxon>
        <taxon>Dikarya</taxon>
        <taxon>Ascomycota</taxon>
        <taxon>Pezizomycotina</taxon>
        <taxon>Sordariomycetes</taxon>
        <taxon>Hypocreomycetidae</taxon>
        <taxon>Hypocreales</taxon>
        <taxon>Ophiocordycipitaceae</taxon>
        <taxon>Ophiocordyceps</taxon>
    </lineage>
</organism>
<dbReference type="AlphaFoldDB" id="A0A2C5YJR3"/>
<evidence type="ECO:0000256" key="1">
    <source>
        <dbReference type="SAM" id="SignalP"/>
    </source>
</evidence>
<protein>
    <submittedName>
        <fullName evidence="2">Uncharacterized protein</fullName>
    </submittedName>
</protein>
<evidence type="ECO:0000313" key="2">
    <source>
        <dbReference type="EMBL" id="PHH67542.1"/>
    </source>
</evidence>
<evidence type="ECO:0000313" key="3">
    <source>
        <dbReference type="Proteomes" id="UP000224854"/>
    </source>
</evidence>
<name>A0A2C5YJR3_9HYPO</name>
<reference evidence="2 3" key="1">
    <citation type="submission" date="2017-06" db="EMBL/GenBank/DDBJ databases">
        <title>Ant-infecting Ophiocordyceps genomes reveal a high diversity of potential behavioral manipulation genes and a possible major role for enterotoxins.</title>
        <authorList>
            <person name="De Bekker C."/>
            <person name="Evans H.C."/>
            <person name="Brachmann A."/>
            <person name="Hughes D.P."/>
        </authorList>
    </citation>
    <scope>NUCLEOTIDE SEQUENCE [LARGE SCALE GENOMIC DNA]</scope>
    <source>
        <strain evidence="2 3">1348a</strain>
    </source>
</reference>
<dbReference type="EMBL" id="NJEU01001407">
    <property type="protein sequence ID" value="PHH67542.1"/>
    <property type="molecule type" value="Genomic_DNA"/>
</dbReference>
<feature type="chain" id="PRO_5013129773" evidence="1">
    <location>
        <begin position="18"/>
        <end position="97"/>
    </location>
</feature>
<accession>A0A2C5YJR3</accession>
<sequence>MKFFTVALTALASFAAAENLQLAATLASQAGVELSKVGPMAQQMLSQLNDPNGADAVQAETAVIQQKLNDLRAEVPNLPAFAKVIAERKKAAAQQGN</sequence>
<proteinExistence type="predicted"/>